<dbReference type="SMART" id="SM00313">
    <property type="entry name" value="PXA"/>
    <property type="match status" value="1"/>
</dbReference>
<dbReference type="SMART" id="SM00312">
    <property type="entry name" value="PX"/>
    <property type="match status" value="1"/>
</dbReference>
<evidence type="ECO:0000313" key="8">
    <source>
        <dbReference type="RefSeq" id="XP_008792347.2"/>
    </source>
</evidence>
<feature type="region of interest" description="Disordered" evidence="3">
    <location>
        <begin position="497"/>
        <end position="535"/>
    </location>
</feature>
<gene>
    <name evidence="8" type="primary">LOC103708990</name>
</gene>
<dbReference type="PROSITE" id="PS50195">
    <property type="entry name" value="PX"/>
    <property type="match status" value="1"/>
</dbReference>
<name>A0A8B7C5T9_PHODC</name>
<feature type="compositionally biased region" description="Polar residues" evidence="3">
    <location>
        <begin position="855"/>
        <end position="878"/>
    </location>
</feature>
<evidence type="ECO:0000259" key="5">
    <source>
        <dbReference type="PROSITE" id="PS50195"/>
    </source>
</evidence>
<feature type="compositionally biased region" description="Basic residues" evidence="3">
    <location>
        <begin position="579"/>
        <end position="588"/>
    </location>
</feature>
<keyword evidence="4" id="KW-0472">Membrane</keyword>
<dbReference type="Pfam" id="PF00787">
    <property type="entry name" value="PX"/>
    <property type="match status" value="1"/>
</dbReference>
<protein>
    <submittedName>
        <fullName evidence="8">Uncharacterized protein LOC103708990 isoform X2</fullName>
    </submittedName>
</protein>
<keyword evidence="2" id="KW-0963">Cytoplasm</keyword>
<feature type="domain" description="PX" evidence="5">
    <location>
        <begin position="670"/>
        <end position="782"/>
    </location>
</feature>
<dbReference type="PANTHER" id="PTHR22999">
    <property type="entry name" value="PX SERINE/THREONINE KINASE PXK"/>
    <property type="match status" value="1"/>
</dbReference>
<dbReference type="InterPro" id="IPR001683">
    <property type="entry name" value="PX_dom"/>
</dbReference>
<evidence type="ECO:0000256" key="4">
    <source>
        <dbReference type="SAM" id="Phobius"/>
    </source>
</evidence>
<dbReference type="SUPFAM" id="SSF64268">
    <property type="entry name" value="PX domain"/>
    <property type="match status" value="1"/>
</dbReference>
<dbReference type="GeneID" id="103708990"/>
<dbReference type="Pfam" id="PF08628">
    <property type="entry name" value="Nexin_C"/>
    <property type="match status" value="1"/>
</dbReference>
<feature type="region of interest" description="Disordered" evidence="3">
    <location>
        <begin position="824"/>
        <end position="897"/>
    </location>
</feature>
<evidence type="ECO:0000259" key="6">
    <source>
        <dbReference type="PROSITE" id="PS51207"/>
    </source>
</evidence>
<dbReference type="PANTHER" id="PTHR22999:SF28">
    <property type="entry name" value="PHOX (PX) DOMAIN-CONTAINING PROTEIN"/>
    <property type="match status" value="1"/>
</dbReference>
<dbReference type="InterPro" id="IPR003114">
    <property type="entry name" value="Phox_assoc"/>
</dbReference>
<feature type="region of interest" description="Disordered" evidence="3">
    <location>
        <begin position="355"/>
        <end position="375"/>
    </location>
</feature>
<dbReference type="AlphaFoldDB" id="A0A8B7C5T9"/>
<dbReference type="Gene3D" id="3.30.1520.10">
    <property type="entry name" value="Phox-like domain"/>
    <property type="match status" value="1"/>
</dbReference>
<dbReference type="InterPro" id="IPR036871">
    <property type="entry name" value="PX_dom_sf"/>
</dbReference>
<evidence type="ECO:0000256" key="1">
    <source>
        <dbReference type="ARBA" id="ARBA00004496"/>
    </source>
</evidence>
<reference evidence="8" key="2">
    <citation type="submission" date="2025-08" db="UniProtKB">
        <authorList>
            <consortium name="RefSeq"/>
        </authorList>
    </citation>
    <scope>IDENTIFICATION</scope>
    <source>
        <tissue evidence="8">Young leaves</tissue>
    </source>
</reference>
<dbReference type="InterPro" id="IPR013937">
    <property type="entry name" value="Sorting_nexin_C"/>
</dbReference>
<evidence type="ECO:0000256" key="2">
    <source>
        <dbReference type="ARBA" id="ARBA00022490"/>
    </source>
</evidence>
<dbReference type="PROSITE" id="PS51207">
    <property type="entry name" value="PXA"/>
    <property type="match status" value="1"/>
</dbReference>
<feature type="domain" description="PXA" evidence="6">
    <location>
        <begin position="103"/>
        <end position="287"/>
    </location>
</feature>
<dbReference type="InterPro" id="IPR051837">
    <property type="entry name" value="SortingNexin/PXDomain-PKLike"/>
</dbReference>
<evidence type="ECO:0000256" key="3">
    <source>
        <dbReference type="SAM" id="MobiDB-lite"/>
    </source>
</evidence>
<feature type="compositionally biased region" description="Basic and acidic residues" evidence="3">
    <location>
        <begin position="831"/>
        <end position="849"/>
    </location>
</feature>
<feature type="compositionally biased region" description="Polar residues" evidence="3">
    <location>
        <begin position="357"/>
        <end position="369"/>
    </location>
</feature>
<comment type="subcellular location">
    <subcellularLocation>
        <location evidence="1">Cytoplasm</location>
    </subcellularLocation>
</comment>
<feature type="compositionally biased region" description="Acidic residues" evidence="3">
    <location>
        <begin position="500"/>
        <end position="522"/>
    </location>
</feature>
<keyword evidence="7" id="KW-1185">Reference proteome</keyword>
<feature type="region of interest" description="Disordered" evidence="3">
    <location>
        <begin position="559"/>
        <end position="589"/>
    </location>
</feature>
<reference evidence="7" key="1">
    <citation type="journal article" date="2019" name="Nat. Commun.">
        <title>Genome-wide association mapping of date palm fruit traits.</title>
        <authorList>
            <person name="Hazzouri K.M."/>
            <person name="Gros-Balthazard M."/>
            <person name="Flowers J.M."/>
            <person name="Copetti D."/>
            <person name="Lemansour A."/>
            <person name="Lebrun M."/>
            <person name="Masmoudi K."/>
            <person name="Ferrand S."/>
            <person name="Dhar M.I."/>
            <person name="Fresquez Z.A."/>
            <person name="Rosas U."/>
            <person name="Zhang J."/>
            <person name="Talag J."/>
            <person name="Lee S."/>
            <person name="Kudrna D."/>
            <person name="Powell R.F."/>
            <person name="Leitch I.J."/>
            <person name="Krueger R.R."/>
            <person name="Wing R.A."/>
            <person name="Amiri K.M.A."/>
            <person name="Purugganan M.D."/>
        </authorList>
    </citation>
    <scope>NUCLEOTIDE SEQUENCE [LARGE SCALE GENOMIC DNA]</scope>
    <source>
        <strain evidence="7">cv. Khalas</strain>
    </source>
</reference>
<proteinExistence type="predicted"/>
<dbReference type="Pfam" id="PF02194">
    <property type="entry name" value="PXA"/>
    <property type="match status" value="1"/>
</dbReference>
<feature type="transmembrane region" description="Helical" evidence="4">
    <location>
        <begin position="20"/>
        <end position="42"/>
    </location>
</feature>
<sequence length="1126" mass="126653">MSTGRKTVRDLAEEAKKRIVLLLICVFGLSYLMSLTSSSVWVNLPAAAALIMFFRYISLDLDVRRRTTTSNKQLLVDPSTRKRSVELLKFPPEKTDWRTKVNSPAAEEAIDQFSRHLVSEWVTDLWYCRITPDRDGPEDLVKIINGALGEISSRARDINLINLLTRDVISLICNHLELYRLCQAKIGKQEFLKLPMDHQDTQLKQVLLADNKLHPALFSVEAEHKVLQYLMNGLMSLVFKPEDLQCSFFRHTVRELLACTVIRPILNLANPRLINEKIEALVLSYGNKPNKGVTLSAEAAPLVKPNVSPTLSADQFSGFLDHSSVGVELVQFRHDHPKANLDEETKRNANGMHFHTQKLNSNSTVPSESRNNDGKKIAAANSGSEWARMLDIISRRKTQALAPEHFENMWSKGRNYRKKEATNQVAKQVAQNASLGITNTLHHSAVPSNTYKTPNTDMSKRITASFQHEDQCRVESLHIQSDNCDGSNYHQIPSKQEMTENFDEEEDELETESSYPTEDDENNNVTGLDSPGTRVWESKNKRNAAVSHIRHPLETSEFREAKKSGKGHVCYPRTSRTSSGRKRLRSRNQKAPIWQEVERTSFLLGDGKDILNASNKDSKGEELSDEPEVEILGRIYSGSVASSSASSISTSGSCHSLKYPENYVLADSFLKLRCEVLGANFVKSGSGAFAVYSIAVTDANNNSWSIKRRFRHFEELHRRLKEFPEYNLSLPRKHFLSSGLEVPVVQERCRLLDIYLKKLLQLPTISGSIEVWDFLSVDSQTYVFSDSLSIIQTLSVNLDDKAYEKSAKVGSSIEDVNDQFYSKGKISSNGSKEDAAQMDKTYNESDSSRLKKGNMEQSSGFSASKKGNNLYQDSSGSDSDNRHQKNASCSGKSDVPKKVAVTEADSLQGASEVVEAAGDSSISTQWVPPNLSVPILNLVDVIFQLQDGGWIRRQTFWVAKQLLQLGMGDAFDDWLIEKIQLLRRGAVIASAINRVEQILWPDGIFITKHPKHKRPTPVSSPGSQKDSIKENLLASEQQLEAARRAKFVHELIIDKAPVALVSIVGRKEYERCAQDIYFFLQSSVCLKQLAFELLELLLLSAFPELDDLVRQCHEEKEQFRVVEDNR</sequence>
<dbReference type="RefSeq" id="XP_008792347.2">
    <property type="nucleotide sequence ID" value="XM_008794125.4"/>
</dbReference>
<keyword evidence="4" id="KW-0812">Transmembrane</keyword>
<dbReference type="GO" id="GO:0005768">
    <property type="term" value="C:endosome"/>
    <property type="evidence" value="ECO:0007669"/>
    <property type="project" value="UniProtKB-ARBA"/>
</dbReference>
<dbReference type="Proteomes" id="UP000228380">
    <property type="component" value="Chromosome 11"/>
</dbReference>
<evidence type="ECO:0000313" key="7">
    <source>
        <dbReference type="Proteomes" id="UP000228380"/>
    </source>
</evidence>
<dbReference type="GO" id="GO:0016020">
    <property type="term" value="C:membrane"/>
    <property type="evidence" value="ECO:0007669"/>
    <property type="project" value="UniProtKB-ARBA"/>
</dbReference>
<keyword evidence="4" id="KW-1133">Transmembrane helix</keyword>
<organism evidence="7 8">
    <name type="scientific">Phoenix dactylifera</name>
    <name type="common">Date palm</name>
    <dbReference type="NCBI Taxonomy" id="42345"/>
    <lineage>
        <taxon>Eukaryota</taxon>
        <taxon>Viridiplantae</taxon>
        <taxon>Streptophyta</taxon>
        <taxon>Embryophyta</taxon>
        <taxon>Tracheophyta</taxon>
        <taxon>Spermatophyta</taxon>
        <taxon>Magnoliopsida</taxon>
        <taxon>Liliopsida</taxon>
        <taxon>Arecaceae</taxon>
        <taxon>Coryphoideae</taxon>
        <taxon>Phoeniceae</taxon>
        <taxon>Phoenix</taxon>
    </lineage>
</organism>
<accession>A0A8B7C5T9</accession>
<dbReference type="GO" id="GO:0035091">
    <property type="term" value="F:phosphatidylinositol binding"/>
    <property type="evidence" value="ECO:0007669"/>
    <property type="project" value="InterPro"/>
</dbReference>